<dbReference type="OrthoDB" id="1929311at2759"/>
<protein>
    <submittedName>
        <fullName evidence="2">U3 containing 90S pre-ribosomal complex subunit</fullName>
    </submittedName>
</protein>
<feature type="region of interest" description="Disordered" evidence="1">
    <location>
        <begin position="13"/>
        <end position="42"/>
    </location>
</feature>
<dbReference type="PANTHER" id="PTHR24030">
    <property type="entry name" value="PROTEIN CMSS1"/>
    <property type="match status" value="1"/>
</dbReference>
<comment type="caution">
    <text evidence="2">The sequence shown here is derived from an EMBL/GenBank/DDBJ whole genome shotgun (WGS) entry which is preliminary data.</text>
</comment>
<gene>
    <name evidence="2" type="ORF">CTheo_1337</name>
</gene>
<dbReference type="AlphaFoldDB" id="A0A5N5QUF5"/>
<evidence type="ECO:0000313" key="2">
    <source>
        <dbReference type="EMBL" id="KAB5595259.1"/>
    </source>
</evidence>
<keyword evidence="3" id="KW-1185">Reference proteome</keyword>
<sequence>MADDLDDRFILDGAYPPDALDGNPDGIKGIRKRKRPEKPSHQVAVGAPIYTHKKHKPTADPICQSPEALAQLLQRTLVKAFPKLSDLERDDLRIPESALVDTTAFATQRTHATLTDFVTTTCPTLAARIAQRPKHRAAPTAIVLAGAALRVADLTRALRPLKGESGGEIAKVCYLALARALTDEASPGLFARHFKLKDHVAYLAKTRVGVAVGTPARISQLLAEPDALSVKALSHIILDFTHLDTKQRSLLDIPETRVDTLRGVLGDARIRERLINGKTKLVFF</sequence>
<evidence type="ECO:0000256" key="1">
    <source>
        <dbReference type="SAM" id="MobiDB-lite"/>
    </source>
</evidence>
<evidence type="ECO:0000313" key="3">
    <source>
        <dbReference type="Proteomes" id="UP000383932"/>
    </source>
</evidence>
<dbReference type="Proteomes" id="UP000383932">
    <property type="component" value="Unassembled WGS sequence"/>
</dbReference>
<accession>A0A5N5QUF5</accession>
<dbReference type="GO" id="GO:0005634">
    <property type="term" value="C:nucleus"/>
    <property type="evidence" value="ECO:0007669"/>
    <property type="project" value="TreeGrafter"/>
</dbReference>
<organism evidence="2 3">
    <name type="scientific">Ceratobasidium theobromae</name>
    <dbReference type="NCBI Taxonomy" id="1582974"/>
    <lineage>
        <taxon>Eukaryota</taxon>
        <taxon>Fungi</taxon>
        <taxon>Dikarya</taxon>
        <taxon>Basidiomycota</taxon>
        <taxon>Agaricomycotina</taxon>
        <taxon>Agaricomycetes</taxon>
        <taxon>Cantharellales</taxon>
        <taxon>Ceratobasidiaceae</taxon>
        <taxon>Ceratobasidium</taxon>
    </lineage>
</organism>
<dbReference type="InterPro" id="IPR032704">
    <property type="entry name" value="Cms1"/>
</dbReference>
<dbReference type="GO" id="GO:0030686">
    <property type="term" value="C:90S preribosome"/>
    <property type="evidence" value="ECO:0007669"/>
    <property type="project" value="TreeGrafter"/>
</dbReference>
<dbReference type="EMBL" id="SSOP01000011">
    <property type="protein sequence ID" value="KAB5595259.1"/>
    <property type="molecule type" value="Genomic_DNA"/>
</dbReference>
<name>A0A5N5QUF5_9AGAM</name>
<reference evidence="2 3" key="1">
    <citation type="journal article" date="2019" name="Fungal Biol. Biotechnol.">
        <title>Draft genome sequence of fastidious pathogen Ceratobasidium theobromae, which causes vascular-streak dieback in Theobroma cacao.</title>
        <authorList>
            <person name="Ali S.S."/>
            <person name="Asman A."/>
            <person name="Shao J."/>
            <person name="Firmansyah A.P."/>
            <person name="Susilo A.W."/>
            <person name="Rosmana A."/>
            <person name="McMahon P."/>
            <person name="Junaid M."/>
            <person name="Guest D."/>
            <person name="Kheng T.Y."/>
            <person name="Meinhardt L.W."/>
            <person name="Bailey B.A."/>
        </authorList>
    </citation>
    <scope>NUCLEOTIDE SEQUENCE [LARGE SCALE GENOMIC DNA]</scope>
    <source>
        <strain evidence="2 3">CT2</strain>
    </source>
</reference>
<dbReference type="PANTHER" id="PTHR24030:SF0">
    <property type="entry name" value="PROTEIN CMSS1"/>
    <property type="match status" value="1"/>
</dbReference>
<proteinExistence type="predicted"/>
<dbReference type="Pfam" id="PF14617">
    <property type="entry name" value="CMS1"/>
    <property type="match status" value="1"/>
</dbReference>